<organism evidence="3 4">
    <name type="scientific">Berkelbacteria bacterium GW2011_GWA2_35_9</name>
    <dbReference type="NCBI Taxonomy" id="1618333"/>
    <lineage>
        <taxon>Bacteria</taxon>
        <taxon>Candidatus Berkelbacteria</taxon>
    </lineage>
</organism>
<feature type="compositionally biased region" description="Low complexity" evidence="1">
    <location>
        <begin position="266"/>
        <end position="279"/>
    </location>
</feature>
<dbReference type="Proteomes" id="UP000034316">
    <property type="component" value="Unassembled WGS sequence"/>
</dbReference>
<keyword evidence="2" id="KW-0812">Transmembrane</keyword>
<proteinExistence type="predicted"/>
<feature type="compositionally biased region" description="Gly residues" evidence="1">
    <location>
        <begin position="283"/>
        <end position="293"/>
    </location>
</feature>
<dbReference type="InterPro" id="IPR011055">
    <property type="entry name" value="Dup_hybrid_motif"/>
</dbReference>
<comment type="caution">
    <text evidence="3">The sequence shown here is derived from an EMBL/GenBank/DDBJ whole genome shotgun (WGS) entry which is preliminary data.</text>
</comment>
<feature type="region of interest" description="Disordered" evidence="1">
    <location>
        <begin position="263"/>
        <end position="293"/>
    </location>
</feature>
<dbReference type="EMBL" id="LBRB01000005">
    <property type="protein sequence ID" value="KKP88965.1"/>
    <property type="molecule type" value="Genomic_DNA"/>
</dbReference>
<name>A0A0G0FNC5_9BACT</name>
<evidence type="ECO:0000256" key="2">
    <source>
        <dbReference type="SAM" id="Phobius"/>
    </source>
</evidence>
<feature type="transmembrane region" description="Helical" evidence="2">
    <location>
        <begin position="6"/>
        <end position="25"/>
    </location>
</feature>
<dbReference type="AlphaFoldDB" id="A0A0G0FNC5"/>
<sequence>MKTYLWIVVIILVLGLVGGGVYVFGFRSRNSDNNPTNLASEPSNGTVTKFIQADFIDLDKIFSVSKFRSGSGHDFSGNGETCRSMKHYFAPNWSQAGENLRQANNGMPPAPNGTNDINIYSPVDGTITGIKTEKSPIGEQIYIQPDSQKDYTIRLFHVYKNTGIEKGSKLTAGQKIGVIGQYSTTDIAVQKGRNNFISYFDVMPDSIFAKYIARGIKSKNELIISKAERDANPLQCNGENFTKNYDSDPSFGNYVFLSGYTGDTASPSSNSSNPSSQNPAETGGNGISREGGG</sequence>
<reference evidence="3 4" key="1">
    <citation type="journal article" date="2015" name="Nature">
        <title>rRNA introns, odd ribosomes, and small enigmatic genomes across a large radiation of phyla.</title>
        <authorList>
            <person name="Brown C.T."/>
            <person name="Hug L.A."/>
            <person name="Thomas B.C."/>
            <person name="Sharon I."/>
            <person name="Castelle C.J."/>
            <person name="Singh A."/>
            <person name="Wilkins M.J."/>
            <person name="Williams K.H."/>
            <person name="Banfield J.F."/>
        </authorList>
    </citation>
    <scope>NUCLEOTIDE SEQUENCE [LARGE SCALE GENOMIC DNA]</scope>
</reference>
<dbReference type="Gene3D" id="2.70.70.10">
    <property type="entry name" value="Glucose Permease (Domain IIA)"/>
    <property type="match status" value="1"/>
</dbReference>
<keyword evidence="2" id="KW-1133">Transmembrane helix</keyword>
<keyword evidence="2" id="KW-0472">Membrane</keyword>
<gene>
    <name evidence="3" type="ORF">UR93_C0005G0021</name>
</gene>
<evidence type="ECO:0000313" key="3">
    <source>
        <dbReference type="EMBL" id="KKP88965.1"/>
    </source>
</evidence>
<evidence type="ECO:0000256" key="1">
    <source>
        <dbReference type="SAM" id="MobiDB-lite"/>
    </source>
</evidence>
<dbReference type="STRING" id="1618333.UR93_C0005G0021"/>
<protein>
    <submittedName>
        <fullName evidence="3">Uncharacterized protein</fullName>
    </submittedName>
</protein>
<evidence type="ECO:0000313" key="4">
    <source>
        <dbReference type="Proteomes" id="UP000034316"/>
    </source>
</evidence>
<accession>A0A0G0FNC5</accession>